<dbReference type="EMBL" id="MGAQ01000022">
    <property type="protein sequence ID" value="OGK49996.1"/>
    <property type="molecule type" value="Genomic_DNA"/>
</dbReference>
<organism evidence="1 2">
    <name type="scientific">Candidatus Roizmanbacteria bacterium RIFCSPLOWO2_01_FULL_40_42</name>
    <dbReference type="NCBI Taxonomy" id="1802066"/>
    <lineage>
        <taxon>Bacteria</taxon>
        <taxon>Candidatus Roizmaniibacteriota</taxon>
    </lineage>
</organism>
<gene>
    <name evidence="1" type="ORF">A3B50_03125</name>
</gene>
<protein>
    <submittedName>
        <fullName evidence="1">Uncharacterized protein</fullName>
    </submittedName>
</protein>
<dbReference type="AlphaFoldDB" id="A0A1F7J2Z4"/>
<dbReference type="Proteomes" id="UP000178558">
    <property type="component" value="Unassembled WGS sequence"/>
</dbReference>
<proteinExistence type="predicted"/>
<evidence type="ECO:0000313" key="2">
    <source>
        <dbReference type="Proteomes" id="UP000178558"/>
    </source>
</evidence>
<name>A0A1F7J2Z4_9BACT</name>
<sequence>MRYVKTKEDDVRELKLLRNVLVEVLGTTIDMEIVQKACAILRNKESKLGRAFNTIETLGYFETAIRAWEQSHKVNGDLKLRLKWLTSNVLLIDVSKLIKLSPRYKSVQIFMNKHKALIEHAFSKMPESVFKFHRHNKIEYYQRMFERQKKLWLRYNK</sequence>
<evidence type="ECO:0000313" key="1">
    <source>
        <dbReference type="EMBL" id="OGK49996.1"/>
    </source>
</evidence>
<comment type="caution">
    <text evidence="1">The sequence shown here is derived from an EMBL/GenBank/DDBJ whole genome shotgun (WGS) entry which is preliminary data.</text>
</comment>
<accession>A0A1F7J2Z4</accession>
<reference evidence="1 2" key="1">
    <citation type="journal article" date="2016" name="Nat. Commun.">
        <title>Thousands of microbial genomes shed light on interconnected biogeochemical processes in an aquifer system.</title>
        <authorList>
            <person name="Anantharaman K."/>
            <person name="Brown C.T."/>
            <person name="Hug L.A."/>
            <person name="Sharon I."/>
            <person name="Castelle C.J."/>
            <person name="Probst A.J."/>
            <person name="Thomas B.C."/>
            <person name="Singh A."/>
            <person name="Wilkins M.J."/>
            <person name="Karaoz U."/>
            <person name="Brodie E.L."/>
            <person name="Williams K.H."/>
            <person name="Hubbard S.S."/>
            <person name="Banfield J.F."/>
        </authorList>
    </citation>
    <scope>NUCLEOTIDE SEQUENCE [LARGE SCALE GENOMIC DNA]</scope>
</reference>